<keyword evidence="7" id="KW-1185">Reference proteome</keyword>
<evidence type="ECO:0000256" key="2">
    <source>
        <dbReference type="ARBA" id="ARBA00023034"/>
    </source>
</evidence>
<dbReference type="Pfam" id="PF05719">
    <property type="entry name" value="GPP34"/>
    <property type="match status" value="1"/>
</dbReference>
<evidence type="ECO:0000256" key="3">
    <source>
        <dbReference type="ARBA" id="ARBA00023121"/>
    </source>
</evidence>
<sequence>MTTAQDLAIVALHVTPELPVEQGDLSLALAGAEVLDLAEADALTVEGDRIVPGAQAPTGHRLLEEAAGAVLRQEPYEPLTEWLWRRGRGLSAAYTEELERAGLTARPQGRHSPLRSRRNERAELVDSEARRRAEDRWATGEPVLAALASAAGFRDEPAEDTQELADDAVAAVLAAVGDAVQELQAVRQRKAIEDAAFDNVWRGY</sequence>
<keyword evidence="4" id="KW-0472">Membrane</keyword>
<name>A0ABW2JFH4_9ACTN</name>
<evidence type="ECO:0000256" key="4">
    <source>
        <dbReference type="ARBA" id="ARBA00023136"/>
    </source>
</evidence>
<evidence type="ECO:0000313" key="6">
    <source>
        <dbReference type="EMBL" id="MFC7304220.1"/>
    </source>
</evidence>
<evidence type="ECO:0000256" key="1">
    <source>
        <dbReference type="ARBA" id="ARBA00004255"/>
    </source>
</evidence>
<dbReference type="InterPro" id="IPR008628">
    <property type="entry name" value="GPP34-like"/>
</dbReference>
<dbReference type="Gene3D" id="1.10.3630.10">
    <property type="entry name" value="yeast vps74-n-term truncation variant domain like"/>
    <property type="match status" value="1"/>
</dbReference>
<accession>A0ABW2JFH4</accession>
<evidence type="ECO:0000256" key="5">
    <source>
        <dbReference type="SAM" id="MobiDB-lite"/>
    </source>
</evidence>
<gene>
    <name evidence="6" type="ORF">ACFQVC_08350</name>
</gene>
<comment type="caution">
    <text evidence="6">The sequence shown here is derived from an EMBL/GenBank/DDBJ whole genome shotgun (WGS) entry which is preliminary data.</text>
</comment>
<dbReference type="Proteomes" id="UP001596523">
    <property type="component" value="Unassembled WGS sequence"/>
</dbReference>
<dbReference type="RefSeq" id="WP_381828200.1">
    <property type="nucleotide sequence ID" value="NZ_JBHTCF010000002.1"/>
</dbReference>
<proteinExistence type="predicted"/>
<dbReference type="InterPro" id="IPR038261">
    <property type="entry name" value="GPP34-like_sf"/>
</dbReference>
<evidence type="ECO:0000313" key="7">
    <source>
        <dbReference type="Proteomes" id="UP001596523"/>
    </source>
</evidence>
<comment type="subcellular location">
    <subcellularLocation>
        <location evidence="1">Golgi apparatus membrane</location>
        <topology evidence="1">Peripheral membrane protein</topology>
        <orientation evidence="1">Cytoplasmic side</orientation>
    </subcellularLocation>
</comment>
<keyword evidence="3" id="KW-0446">Lipid-binding</keyword>
<feature type="region of interest" description="Disordered" evidence="5">
    <location>
        <begin position="102"/>
        <end position="122"/>
    </location>
</feature>
<dbReference type="EMBL" id="JBHTCF010000002">
    <property type="protein sequence ID" value="MFC7304220.1"/>
    <property type="molecule type" value="Genomic_DNA"/>
</dbReference>
<reference evidence="7" key="1">
    <citation type="journal article" date="2019" name="Int. J. Syst. Evol. Microbiol.">
        <title>The Global Catalogue of Microorganisms (GCM) 10K type strain sequencing project: providing services to taxonomists for standard genome sequencing and annotation.</title>
        <authorList>
            <consortium name="The Broad Institute Genomics Platform"/>
            <consortium name="The Broad Institute Genome Sequencing Center for Infectious Disease"/>
            <person name="Wu L."/>
            <person name="Ma J."/>
        </authorList>
    </citation>
    <scope>NUCLEOTIDE SEQUENCE [LARGE SCALE GENOMIC DNA]</scope>
    <source>
        <strain evidence="7">SYNS20</strain>
    </source>
</reference>
<organism evidence="6 7">
    <name type="scientific">Streptomyces monticola</name>
    <dbReference type="NCBI Taxonomy" id="2666263"/>
    <lineage>
        <taxon>Bacteria</taxon>
        <taxon>Bacillati</taxon>
        <taxon>Actinomycetota</taxon>
        <taxon>Actinomycetes</taxon>
        <taxon>Kitasatosporales</taxon>
        <taxon>Streptomycetaceae</taxon>
        <taxon>Streptomyces</taxon>
    </lineage>
</organism>
<keyword evidence="2" id="KW-0333">Golgi apparatus</keyword>
<protein>
    <submittedName>
        <fullName evidence="6">GPP34 family phosphoprotein</fullName>
    </submittedName>
</protein>